<organism evidence="1 2">
    <name type="scientific">Gillisia mitskevichiae</name>
    <dbReference type="NCBI Taxonomy" id="270921"/>
    <lineage>
        <taxon>Bacteria</taxon>
        <taxon>Pseudomonadati</taxon>
        <taxon>Bacteroidota</taxon>
        <taxon>Flavobacteriia</taxon>
        <taxon>Flavobacteriales</taxon>
        <taxon>Flavobacteriaceae</taxon>
        <taxon>Gillisia</taxon>
    </lineage>
</organism>
<dbReference type="GO" id="GO:0016740">
    <property type="term" value="F:transferase activity"/>
    <property type="evidence" value="ECO:0007669"/>
    <property type="project" value="UniProtKB-KW"/>
</dbReference>
<protein>
    <submittedName>
        <fullName evidence="1">Nucleoside 2-deoxyribosyltransferase-like protein</fullName>
    </submittedName>
</protein>
<dbReference type="Proteomes" id="UP000276282">
    <property type="component" value="Unassembled WGS sequence"/>
</dbReference>
<dbReference type="EMBL" id="RBLG01000010">
    <property type="protein sequence ID" value="RKS42507.1"/>
    <property type="molecule type" value="Genomic_DNA"/>
</dbReference>
<accession>A0A495NXB1</accession>
<dbReference type="Gene3D" id="3.40.50.450">
    <property type="match status" value="1"/>
</dbReference>
<reference evidence="1 2" key="1">
    <citation type="submission" date="2018-10" db="EMBL/GenBank/DDBJ databases">
        <title>Genomic Encyclopedia of Archaeal and Bacterial Type Strains, Phase II (KMG-II): from individual species to whole genera.</title>
        <authorList>
            <person name="Goeker M."/>
        </authorList>
    </citation>
    <scope>NUCLEOTIDE SEQUENCE [LARGE SCALE GENOMIC DNA]</scope>
    <source>
        <strain evidence="1 2">DSM 19839</strain>
    </source>
</reference>
<proteinExistence type="predicted"/>
<gene>
    <name evidence="1" type="ORF">BC962_3265</name>
</gene>
<dbReference type="SUPFAM" id="SSF52309">
    <property type="entry name" value="N-(deoxy)ribosyltransferase-like"/>
    <property type="match status" value="1"/>
</dbReference>
<dbReference type="AlphaFoldDB" id="A0A495NXB1"/>
<dbReference type="RefSeq" id="WP_121347088.1">
    <property type="nucleotide sequence ID" value="NZ_RBLG01000010.1"/>
</dbReference>
<keyword evidence="2" id="KW-1185">Reference proteome</keyword>
<evidence type="ECO:0000313" key="2">
    <source>
        <dbReference type="Proteomes" id="UP000276282"/>
    </source>
</evidence>
<dbReference type="OrthoDB" id="284716at2"/>
<keyword evidence="1" id="KW-0808">Transferase</keyword>
<evidence type="ECO:0000313" key="1">
    <source>
        <dbReference type="EMBL" id="RKS42507.1"/>
    </source>
</evidence>
<comment type="caution">
    <text evidence="1">The sequence shown here is derived from an EMBL/GenBank/DDBJ whole genome shotgun (WGS) entry which is preliminary data.</text>
</comment>
<name>A0A495NXB1_9FLAO</name>
<sequence length="318" mass="36960">MGINLPPENCFLTHQKTTNYSSSSDLIEYTVKINDQNKLFKFYSDHSNNPYVEKNKYIIHALLLNEKFPVQYLKKEGKVIDNDFLEKLINESVIPRFPDEKIENLLNYLHSIQDYEGSRIRFPQIEKGSFARSLYFKNHQELVFYLSTLINLGYITGGERSTTAGTDIVNINLTYAGLSKIIEFQENESQSNRCFIAMSFSNNHNQLREKIKDSVIKTGYHPILIDEIHYDSDISINDALIAEIKKCKFLVADFTDHKHGVYFEAGFALGLKRPVIYLCNNEDFDKTHFDTNHYPHIIYSDLDEMQKGLENKINAWIN</sequence>